<keyword evidence="8" id="KW-1185">Reference proteome</keyword>
<feature type="compositionally biased region" description="Basic and acidic residues" evidence="5">
    <location>
        <begin position="537"/>
        <end position="652"/>
    </location>
</feature>
<feature type="domain" description="Protein kinase" evidence="6">
    <location>
        <begin position="967"/>
        <end position="1237"/>
    </location>
</feature>
<dbReference type="Proteomes" id="UP001465976">
    <property type="component" value="Unassembled WGS sequence"/>
</dbReference>
<comment type="caution">
    <text evidence="7">The sequence shown here is derived from an EMBL/GenBank/DDBJ whole genome shotgun (WGS) entry which is preliminary data.</text>
</comment>
<evidence type="ECO:0000256" key="5">
    <source>
        <dbReference type="SAM" id="MobiDB-lite"/>
    </source>
</evidence>
<feature type="compositionally biased region" description="Low complexity" evidence="5">
    <location>
        <begin position="240"/>
        <end position="255"/>
    </location>
</feature>
<dbReference type="SUPFAM" id="SSF56112">
    <property type="entry name" value="Protein kinase-like (PK-like)"/>
    <property type="match status" value="1"/>
</dbReference>
<dbReference type="InterPro" id="IPR017441">
    <property type="entry name" value="Protein_kinase_ATP_BS"/>
</dbReference>
<gene>
    <name evidence="7" type="ORF">V5O48_016363</name>
</gene>
<feature type="region of interest" description="Disordered" evidence="5">
    <location>
        <begin position="341"/>
        <end position="652"/>
    </location>
</feature>
<feature type="compositionally biased region" description="Pro residues" evidence="5">
    <location>
        <begin position="428"/>
        <end position="448"/>
    </location>
</feature>
<reference evidence="7 8" key="1">
    <citation type="submission" date="2024-02" db="EMBL/GenBank/DDBJ databases">
        <title>A draft genome for the cacao thread blight pathogen Marasmius crinis-equi.</title>
        <authorList>
            <person name="Cohen S.P."/>
            <person name="Baruah I.K."/>
            <person name="Amoako-Attah I."/>
            <person name="Bukari Y."/>
            <person name="Meinhardt L.W."/>
            <person name="Bailey B.A."/>
        </authorList>
    </citation>
    <scope>NUCLEOTIDE SEQUENCE [LARGE SCALE GENOMIC DNA]</scope>
    <source>
        <strain evidence="7 8">GH-76</strain>
    </source>
</reference>
<keyword evidence="1" id="KW-0418">Kinase</keyword>
<feature type="binding site" evidence="4">
    <location>
        <position position="999"/>
    </location>
    <ligand>
        <name>ATP</name>
        <dbReference type="ChEBI" id="CHEBI:30616"/>
    </ligand>
</feature>
<feature type="compositionally biased region" description="Acidic residues" evidence="5">
    <location>
        <begin position="490"/>
        <end position="504"/>
    </location>
</feature>
<dbReference type="InterPro" id="IPR051681">
    <property type="entry name" value="Ser/Thr_Kinases-Pseudokinases"/>
</dbReference>
<dbReference type="EMBL" id="JBAHYK010002177">
    <property type="protein sequence ID" value="KAL0565658.1"/>
    <property type="molecule type" value="Genomic_DNA"/>
</dbReference>
<evidence type="ECO:0000313" key="7">
    <source>
        <dbReference type="EMBL" id="KAL0565658.1"/>
    </source>
</evidence>
<dbReference type="Gene3D" id="1.10.510.10">
    <property type="entry name" value="Transferase(Phosphotransferase) domain 1"/>
    <property type="match status" value="1"/>
</dbReference>
<organism evidence="7 8">
    <name type="scientific">Marasmius crinis-equi</name>
    <dbReference type="NCBI Taxonomy" id="585013"/>
    <lineage>
        <taxon>Eukaryota</taxon>
        <taxon>Fungi</taxon>
        <taxon>Dikarya</taxon>
        <taxon>Basidiomycota</taxon>
        <taxon>Agaricomycotina</taxon>
        <taxon>Agaricomycetes</taxon>
        <taxon>Agaricomycetidae</taxon>
        <taxon>Agaricales</taxon>
        <taxon>Marasmiineae</taxon>
        <taxon>Marasmiaceae</taxon>
        <taxon>Marasmius</taxon>
    </lineage>
</organism>
<evidence type="ECO:0000256" key="3">
    <source>
        <dbReference type="ARBA" id="ARBA00022840"/>
    </source>
</evidence>
<keyword evidence="1" id="KW-0723">Serine/threonine-protein kinase</keyword>
<name>A0ABR3ES25_9AGAR</name>
<dbReference type="PROSITE" id="PS50011">
    <property type="entry name" value="PROTEIN_KINASE_DOM"/>
    <property type="match status" value="1"/>
</dbReference>
<proteinExistence type="predicted"/>
<dbReference type="PANTHER" id="PTHR44329">
    <property type="entry name" value="SERINE/THREONINE-PROTEIN KINASE TNNI3K-RELATED"/>
    <property type="match status" value="1"/>
</dbReference>
<feature type="region of interest" description="Disordered" evidence="5">
    <location>
        <begin position="722"/>
        <end position="754"/>
    </location>
</feature>
<dbReference type="InterPro" id="IPR001245">
    <property type="entry name" value="Ser-Thr/Tyr_kinase_cat_dom"/>
</dbReference>
<evidence type="ECO:0000259" key="6">
    <source>
        <dbReference type="PROSITE" id="PS50011"/>
    </source>
</evidence>
<dbReference type="PROSITE" id="PS00107">
    <property type="entry name" value="PROTEIN_KINASE_ATP"/>
    <property type="match status" value="1"/>
</dbReference>
<feature type="compositionally biased region" description="Basic and acidic residues" evidence="5">
    <location>
        <begin position="121"/>
        <end position="212"/>
    </location>
</feature>
<accession>A0ABR3ES25</accession>
<feature type="compositionally biased region" description="Polar residues" evidence="5">
    <location>
        <begin position="218"/>
        <end position="229"/>
    </location>
</feature>
<feature type="compositionally biased region" description="Pro residues" evidence="5">
    <location>
        <begin position="292"/>
        <end position="311"/>
    </location>
</feature>
<dbReference type="SMART" id="SM00220">
    <property type="entry name" value="S_TKc"/>
    <property type="match status" value="1"/>
</dbReference>
<feature type="compositionally biased region" description="Polar residues" evidence="5">
    <location>
        <begin position="1"/>
        <end position="22"/>
    </location>
</feature>
<evidence type="ECO:0000256" key="2">
    <source>
        <dbReference type="ARBA" id="ARBA00022741"/>
    </source>
</evidence>
<protein>
    <recommendedName>
        <fullName evidence="6">Protein kinase domain-containing protein</fullName>
    </recommendedName>
</protein>
<feature type="compositionally biased region" description="Basic and acidic residues" evidence="5">
    <location>
        <begin position="788"/>
        <end position="839"/>
    </location>
</feature>
<dbReference type="PROSITE" id="PS00108">
    <property type="entry name" value="PROTEIN_KINASE_ST"/>
    <property type="match status" value="1"/>
</dbReference>
<keyword evidence="3 4" id="KW-0067">ATP-binding</keyword>
<dbReference type="InterPro" id="IPR000719">
    <property type="entry name" value="Prot_kinase_dom"/>
</dbReference>
<feature type="region of interest" description="Disordered" evidence="5">
    <location>
        <begin position="766"/>
        <end position="882"/>
    </location>
</feature>
<feature type="compositionally biased region" description="Polar residues" evidence="5">
    <location>
        <begin position="867"/>
        <end position="878"/>
    </location>
</feature>
<keyword evidence="2 4" id="KW-0547">Nucleotide-binding</keyword>
<feature type="compositionally biased region" description="Pro residues" evidence="5">
    <location>
        <begin position="394"/>
        <end position="407"/>
    </location>
</feature>
<feature type="region of interest" description="Disordered" evidence="5">
    <location>
        <begin position="121"/>
        <end position="328"/>
    </location>
</feature>
<evidence type="ECO:0000256" key="4">
    <source>
        <dbReference type="PROSITE-ProRule" id="PRU10141"/>
    </source>
</evidence>
<dbReference type="Pfam" id="PF07714">
    <property type="entry name" value="PK_Tyr_Ser-Thr"/>
    <property type="match status" value="1"/>
</dbReference>
<dbReference type="InterPro" id="IPR011009">
    <property type="entry name" value="Kinase-like_dom_sf"/>
</dbReference>
<feature type="compositionally biased region" description="Basic and acidic residues" evidence="5">
    <location>
        <begin position="766"/>
        <end position="779"/>
    </location>
</feature>
<feature type="region of interest" description="Disordered" evidence="5">
    <location>
        <begin position="668"/>
        <end position="697"/>
    </location>
</feature>
<feature type="region of interest" description="Disordered" evidence="5">
    <location>
        <begin position="1"/>
        <end position="30"/>
    </location>
</feature>
<evidence type="ECO:0000313" key="8">
    <source>
        <dbReference type="Proteomes" id="UP001465976"/>
    </source>
</evidence>
<evidence type="ECO:0000256" key="1">
    <source>
        <dbReference type="ARBA" id="ARBA00022527"/>
    </source>
</evidence>
<dbReference type="InterPro" id="IPR008271">
    <property type="entry name" value="Ser/Thr_kinase_AS"/>
</dbReference>
<sequence>MSNPTSHVSRSPSLSSFYSTQPKSRDLQVLEPDDEWKQELRVKIETTLMPLVVDAEAKKENDLKELPQDRVRIEGEFQSTIMSIRKLAKVQFLEELERYREERAYVLGLNMGPNWQEKVLQEQEELRRREEEEARRREEEEVSRREEARRLQQERMAEEWKRLAERKKDEEQRRREQEDHRRREQEEQRKRDQEYEDPQRNRPRQDRLDSELNRGPSLPSTTASRTQPYRHTPDRRTERPTGSTPRPSSSFTSKPEIWIPPAAESSGELKQQETEPVSPDSLSSSPAQARRPPTPPMNTKPKPSPIPSSPERPPHPAHENPYPGYPMSATLSYAAEGYAGYPSSYSAMQSPPHHPDLERRMRQRPSIDNFHQAHPPPGPSPAVPIRYYQTNPGYFPPTPPPPPPPPETDYYSHHSHGYYSSGNSYREPAPPPPDPIYAPAPHQPPNPPAEAWRSWTSPPPPQSYAQDPYREYSDRPIPPSRNRYRHHDSEDEDSDAVYDDDESDDHYVQRRNGSKPVSPSPHQIYYAESWSSSKGASLERARSSNQRERRYSNADARREREEAEAAERARQEEEIAKERARKEELEREERERLRLRQGELERRERARQEELARQEHAKQEEAARERARQEELERERARQEELERERARQEELARERVRIEVQRLEEDARRKGEHAKWLADEAKRKEQEMRMKEEELRKREEELIRREREELKRREEELITRRREEEEERKRWEEERREERRREEQRRLEARQREELRRRREIEEELRRREEEEVRRREEGEQEQEQEEIAKERAKQEELAREEGERRELMRRRQEEPERERIMKREELRRERARQEESATAKQGPASHDSSKGASGPARTDHYHNRGSGTKQQETAMPTDSKRGELGVDLQRKLRLLEKILGDQTKRETLVQMEGDEALHTLDLLQVLVDLPGPIQSSRSDILKIMSRLSKNSRRLPQCLVIQNIERCGKRLIGCGAFGDVWRGKIGDAVTGQVDCAVKAVRGAYLDPVDEDNQDPNHHKALNNQVREAIIWRQLKHPNVLPFLGIYNSDHDREDVCLVSPYMANGNLAQFLRKANPNQVDIPALTSDIASGLEYLHSENVVHGDLKEPNILLTEAYRACICDFGLSRLGVTLGLPPSTYRGGTPGYMALEVMLGGQSTKESDIYSIGTLFFMILKGVYNLSDNVLRGVGAEPRPINLPRDEDYLWSLIQDCRMQEPSARPTTKDVVRRVTAMHNITPALNWNQAIYSTIRNASAMVQ</sequence>
<keyword evidence="1" id="KW-0808">Transferase</keyword>